<dbReference type="Pfam" id="PF00582">
    <property type="entry name" value="Usp"/>
    <property type="match status" value="1"/>
</dbReference>
<accession>A0A0S2M122</accession>
<feature type="domain" description="UspA" evidence="2">
    <location>
        <begin position="121"/>
        <end position="239"/>
    </location>
</feature>
<dbReference type="SUPFAM" id="SSF52402">
    <property type="entry name" value="Adenine nucleotide alpha hydrolases-like"/>
    <property type="match status" value="1"/>
</dbReference>
<protein>
    <recommendedName>
        <fullName evidence="2">UspA domain-containing protein</fullName>
    </recommendedName>
</protein>
<dbReference type="InterPro" id="IPR006015">
    <property type="entry name" value="Universal_stress_UspA"/>
</dbReference>
<name>A0A0S2M122_9MICC</name>
<evidence type="ECO:0000313" key="4">
    <source>
        <dbReference type="Proteomes" id="UP000059574"/>
    </source>
</evidence>
<evidence type="ECO:0000259" key="2">
    <source>
        <dbReference type="Pfam" id="PF00582"/>
    </source>
</evidence>
<dbReference type="PRINTS" id="PR01438">
    <property type="entry name" value="UNVRSLSTRESS"/>
</dbReference>
<dbReference type="EMBL" id="CP013200">
    <property type="protein sequence ID" value="ALO67292.1"/>
    <property type="molecule type" value="Genomic_DNA"/>
</dbReference>
<evidence type="ECO:0000313" key="3">
    <source>
        <dbReference type="EMBL" id="ALO67292.1"/>
    </source>
</evidence>
<reference evidence="4" key="1">
    <citation type="submission" date="2015-11" db="EMBL/GenBank/DDBJ databases">
        <authorList>
            <person name="Kumar R."/>
            <person name="Singh D."/>
            <person name="Swarnkar M.K."/>
            <person name="Singh A.K."/>
            <person name="Kumar S."/>
        </authorList>
    </citation>
    <scope>NUCLEOTIDE SEQUENCE [LARGE SCALE GENOMIC DNA]</scope>
    <source>
        <strain evidence="4">ERGS4:06</strain>
    </source>
</reference>
<gene>
    <name evidence="3" type="ORF">AS189_13255</name>
</gene>
<organism evidence="3 4">
    <name type="scientific">Arthrobacter alpinus</name>
    <dbReference type="NCBI Taxonomy" id="656366"/>
    <lineage>
        <taxon>Bacteria</taxon>
        <taxon>Bacillati</taxon>
        <taxon>Actinomycetota</taxon>
        <taxon>Actinomycetes</taxon>
        <taxon>Micrococcales</taxon>
        <taxon>Micrococcaceae</taxon>
        <taxon>Arthrobacter</taxon>
    </lineage>
</organism>
<sequence>MRAQRLGVDVLLVRVQPDAGERRGQHSSSAAFDMAARALEDERERISTVVPRSTIHTTIRRGEIAQVLAELSSETSMVVVGMDKTGSGHGEGFGVAALELAAQSACTVAIIPGTLPKGAGVVVGVDGTPEAEWALRVAAGEAVMAGEPLTIVHAAQVANDGEQVIGRAEDSVRARHPRLEILTVLDIRHGAALALAEASGNARLLVVGSRGRGHAKAMRPDAISAVVLARIPVPMMVTKGKPGTRLVSGAGR</sequence>
<dbReference type="Proteomes" id="UP000059574">
    <property type="component" value="Chromosome"/>
</dbReference>
<dbReference type="Gene3D" id="3.40.50.620">
    <property type="entry name" value="HUPs"/>
    <property type="match status" value="2"/>
</dbReference>
<proteinExistence type="inferred from homology"/>
<evidence type="ECO:0000256" key="1">
    <source>
        <dbReference type="ARBA" id="ARBA00008791"/>
    </source>
</evidence>
<comment type="similarity">
    <text evidence="1">Belongs to the universal stress protein A family.</text>
</comment>
<reference evidence="3 4" key="2">
    <citation type="journal article" date="2016" name="J. Biotechnol.">
        <title>Complete genome sequence of Arthrobacter alpinus ERGS4:06, a yellow pigmented bacterium tolerant to cold and radiations isolated from Sikkim Himalaya.</title>
        <authorList>
            <person name="Kumar R."/>
            <person name="Singh D."/>
            <person name="Swarnkar M.K."/>
            <person name="Singh A.K."/>
            <person name="Kumar S."/>
        </authorList>
    </citation>
    <scope>NUCLEOTIDE SEQUENCE [LARGE SCALE GENOMIC DNA]</scope>
    <source>
        <strain evidence="3 4">ERGS4:06</strain>
    </source>
</reference>
<dbReference type="InterPro" id="IPR014729">
    <property type="entry name" value="Rossmann-like_a/b/a_fold"/>
</dbReference>
<dbReference type="AlphaFoldDB" id="A0A0S2M122"/>
<dbReference type="InterPro" id="IPR006016">
    <property type="entry name" value="UspA"/>
</dbReference>